<evidence type="ECO:0000313" key="2">
    <source>
        <dbReference type="Proteomes" id="UP001211173"/>
    </source>
</evidence>
<accession>A0AAW6CTB0</accession>
<evidence type="ECO:0000313" key="1">
    <source>
        <dbReference type="EMBL" id="MDB7936179.1"/>
    </source>
</evidence>
<dbReference type="AlphaFoldDB" id="A0AAW6CTB0"/>
<dbReference type="Proteomes" id="UP001211173">
    <property type="component" value="Unassembled WGS sequence"/>
</dbReference>
<gene>
    <name evidence="1" type="ORF">PNE06_24130</name>
</gene>
<dbReference type="RefSeq" id="WP_271921226.1">
    <property type="nucleotide sequence ID" value="NZ_JAQLWV010000078.1"/>
</dbReference>
<reference evidence="1" key="1">
    <citation type="submission" date="2023-01" db="EMBL/GenBank/DDBJ databases">
        <title>Human gut microbiome strain richness.</title>
        <authorList>
            <person name="Chen-Liaw A."/>
        </authorList>
    </citation>
    <scope>NUCLEOTIDE SEQUENCE</scope>
    <source>
        <strain evidence="1">1001287st1_F4_1001285I_161205</strain>
    </source>
</reference>
<proteinExistence type="predicted"/>
<sequence>PGENNHQALLSPPYTTLVLYPHVDQKTWASYADYRNLKMLYSLSRKKFTIVVKKITVLRS</sequence>
<organism evidence="1 2">
    <name type="scientific">Flavonifractor plautii</name>
    <name type="common">Fusobacterium plautii</name>
    <dbReference type="NCBI Taxonomy" id="292800"/>
    <lineage>
        <taxon>Bacteria</taxon>
        <taxon>Bacillati</taxon>
        <taxon>Bacillota</taxon>
        <taxon>Clostridia</taxon>
        <taxon>Eubacteriales</taxon>
        <taxon>Oscillospiraceae</taxon>
        <taxon>Flavonifractor</taxon>
    </lineage>
</organism>
<feature type="non-terminal residue" evidence="1">
    <location>
        <position position="1"/>
    </location>
</feature>
<comment type="caution">
    <text evidence="1">The sequence shown here is derived from an EMBL/GenBank/DDBJ whole genome shotgun (WGS) entry which is preliminary data.</text>
</comment>
<dbReference type="EMBL" id="JAQLWV010000078">
    <property type="protein sequence ID" value="MDB7936179.1"/>
    <property type="molecule type" value="Genomic_DNA"/>
</dbReference>
<name>A0AAW6CTB0_FLAPL</name>
<protein>
    <submittedName>
        <fullName evidence="1">Uncharacterized protein</fullName>
    </submittedName>
</protein>